<accession>A0ABR8YRW8</accession>
<dbReference type="RefSeq" id="WP_191739734.1">
    <property type="nucleotide sequence ID" value="NZ_JACSQB010000048.1"/>
</dbReference>
<keyword evidence="2" id="KW-1185">Reference proteome</keyword>
<reference evidence="1 2" key="1">
    <citation type="submission" date="2020-08" db="EMBL/GenBank/DDBJ databases">
        <title>A Genomic Blueprint of the Chicken Gut Microbiome.</title>
        <authorList>
            <person name="Gilroy R."/>
            <person name="Ravi A."/>
            <person name="Getino M."/>
            <person name="Pursley I."/>
            <person name="Horton D.L."/>
            <person name="Alikhan N.-F."/>
            <person name="Baker D."/>
            <person name="Gharbi K."/>
            <person name="Hall N."/>
            <person name="Watson M."/>
            <person name="Adriaenssens E.M."/>
            <person name="Foster-Nyarko E."/>
            <person name="Jarju S."/>
            <person name="Secka A."/>
            <person name="Antonio M."/>
            <person name="Oren A."/>
            <person name="Chaudhuri R."/>
            <person name="La Ragione R.M."/>
            <person name="Hildebrand F."/>
            <person name="Pallen M.J."/>
        </authorList>
    </citation>
    <scope>NUCLEOTIDE SEQUENCE [LARGE SCALE GENOMIC DNA]</scope>
    <source>
        <strain evidence="1 2">N37</strain>
    </source>
</reference>
<protein>
    <submittedName>
        <fullName evidence="1">Uncharacterized protein</fullName>
    </submittedName>
</protein>
<name>A0ABR8YRW8_9CLOT</name>
<proteinExistence type="predicted"/>
<dbReference type="Proteomes" id="UP000627166">
    <property type="component" value="Unassembled WGS sequence"/>
</dbReference>
<dbReference type="EMBL" id="JACSQB010000048">
    <property type="protein sequence ID" value="MBD8046763.1"/>
    <property type="molecule type" value="Genomic_DNA"/>
</dbReference>
<organism evidence="1 2">
    <name type="scientific">Clostridium faecium</name>
    <dbReference type="NCBI Taxonomy" id="2762223"/>
    <lineage>
        <taxon>Bacteria</taxon>
        <taxon>Bacillati</taxon>
        <taxon>Bacillota</taxon>
        <taxon>Clostridia</taxon>
        <taxon>Eubacteriales</taxon>
        <taxon>Clostridiaceae</taxon>
        <taxon>Clostridium</taxon>
    </lineage>
</organism>
<evidence type="ECO:0000313" key="2">
    <source>
        <dbReference type="Proteomes" id="UP000627166"/>
    </source>
</evidence>
<evidence type="ECO:0000313" key="1">
    <source>
        <dbReference type="EMBL" id="MBD8046763.1"/>
    </source>
</evidence>
<gene>
    <name evidence="1" type="ORF">H9637_06850</name>
</gene>
<comment type="caution">
    <text evidence="1">The sequence shown here is derived from an EMBL/GenBank/DDBJ whole genome shotgun (WGS) entry which is preliminary data.</text>
</comment>
<sequence>MYRIELNNSLFDYLIKILDSQELKNKVLEKEYRQHNVTYLDLDVDTKLDLMEYVEDKQLEVGFDEKYNLNDDGRNLQAIYDEIYRQTN</sequence>